<dbReference type="AlphaFoldDB" id="A0A326UBF7"/>
<dbReference type="Pfam" id="PF00293">
    <property type="entry name" value="NUDIX"/>
    <property type="match status" value="1"/>
</dbReference>
<dbReference type="PROSITE" id="PS51462">
    <property type="entry name" value="NUDIX"/>
    <property type="match status" value="1"/>
</dbReference>
<dbReference type="InterPro" id="IPR015375">
    <property type="entry name" value="NADH_PPase-like_N"/>
</dbReference>
<comment type="catalytic activity">
    <reaction evidence="9">
        <text>a 5'-end NAD(+)-phospho-ribonucleoside in mRNA + H2O = a 5'-end phospho-adenosine-phospho-ribonucleoside in mRNA + beta-nicotinamide D-ribonucleotide + 2 H(+)</text>
        <dbReference type="Rhea" id="RHEA:60876"/>
        <dbReference type="Rhea" id="RHEA-COMP:15698"/>
        <dbReference type="Rhea" id="RHEA-COMP:15719"/>
        <dbReference type="ChEBI" id="CHEBI:14649"/>
        <dbReference type="ChEBI" id="CHEBI:15377"/>
        <dbReference type="ChEBI" id="CHEBI:15378"/>
        <dbReference type="ChEBI" id="CHEBI:144029"/>
        <dbReference type="ChEBI" id="CHEBI:144051"/>
    </reaction>
    <physiologicalReaction direction="left-to-right" evidence="9">
        <dbReference type="Rhea" id="RHEA:60877"/>
    </physiologicalReaction>
</comment>
<sequence length="267" mass="30142">MTFQRAYPPAVPASGPAYWLPFRQGKLLTQHGLIQASSDLPEGIHPLYIGTLDGIPCLAWELDDNATIPESWQPTAVRALFGTIDEAAYSAVGYAMHLLYWVRTHRYCPTCAQPLGPLSEQWSRQCPACGYIGYPPVSPAILVLIHDGDRVLLTHKPGWNARYSVIAGFVEPGESLEECVRREVMEEVGVEITDIVYKSSQPWPYPQQLMVAYTARYVSGDIRLDEAELDDARWFRYDNLPEIPAPLSLSYHLIADWARERSEQQQH</sequence>
<dbReference type="GO" id="GO:0046872">
    <property type="term" value="F:metal ion binding"/>
    <property type="evidence" value="ECO:0007669"/>
    <property type="project" value="UniProtKB-KW"/>
</dbReference>
<evidence type="ECO:0000256" key="2">
    <source>
        <dbReference type="ARBA" id="ARBA00001947"/>
    </source>
</evidence>
<evidence type="ECO:0000313" key="12">
    <source>
        <dbReference type="EMBL" id="PZW34420.1"/>
    </source>
</evidence>
<evidence type="ECO:0000256" key="4">
    <source>
        <dbReference type="ARBA" id="ARBA00012381"/>
    </source>
</evidence>
<dbReference type="GO" id="GO:0005829">
    <property type="term" value="C:cytosol"/>
    <property type="evidence" value="ECO:0007669"/>
    <property type="project" value="TreeGrafter"/>
</dbReference>
<dbReference type="RefSeq" id="WP_111319949.1">
    <property type="nucleotide sequence ID" value="NZ_BIFX01000001.1"/>
</dbReference>
<dbReference type="PROSITE" id="PS00893">
    <property type="entry name" value="NUDIX_BOX"/>
    <property type="match status" value="1"/>
</dbReference>
<evidence type="ECO:0000259" key="11">
    <source>
        <dbReference type="PROSITE" id="PS51462"/>
    </source>
</evidence>
<dbReference type="PANTHER" id="PTHR42904:SF6">
    <property type="entry name" value="NAD-CAPPED RNA HYDROLASE NUDT12"/>
    <property type="match status" value="1"/>
</dbReference>
<dbReference type="InterPro" id="IPR015376">
    <property type="entry name" value="Znr_NADH_PPase"/>
</dbReference>
<feature type="domain" description="Nudix hydrolase" evidence="11">
    <location>
        <begin position="136"/>
        <end position="260"/>
    </location>
</feature>
<keyword evidence="8" id="KW-0520">NAD</keyword>
<evidence type="ECO:0000313" key="13">
    <source>
        <dbReference type="Proteomes" id="UP000248806"/>
    </source>
</evidence>
<evidence type="ECO:0000256" key="6">
    <source>
        <dbReference type="ARBA" id="ARBA00022801"/>
    </source>
</evidence>
<accession>A0A326UBF7</accession>
<keyword evidence="13" id="KW-1185">Reference proteome</keyword>
<comment type="similarity">
    <text evidence="3">Belongs to the Nudix hydrolase family. NudC subfamily.</text>
</comment>
<proteinExistence type="inferred from homology"/>
<dbReference type="SUPFAM" id="SSF55811">
    <property type="entry name" value="Nudix"/>
    <property type="match status" value="2"/>
</dbReference>
<dbReference type="GO" id="GO:0035529">
    <property type="term" value="F:NADH pyrophosphatase activity"/>
    <property type="evidence" value="ECO:0007669"/>
    <property type="project" value="TreeGrafter"/>
</dbReference>
<dbReference type="EC" id="3.6.1.22" evidence="4"/>
<comment type="cofactor">
    <cofactor evidence="1">
        <name>Mg(2+)</name>
        <dbReference type="ChEBI" id="CHEBI:18420"/>
    </cofactor>
</comment>
<dbReference type="CDD" id="cd03429">
    <property type="entry name" value="NUDIX_NADH_pyrophosphatase_Nudt13"/>
    <property type="match status" value="1"/>
</dbReference>
<reference evidence="12 13" key="1">
    <citation type="submission" date="2018-06" db="EMBL/GenBank/DDBJ databases">
        <title>Genomic Encyclopedia of Archaeal and Bacterial Type Strains, Phase II (KMG-II): from individual species to whole genera.</title>
        <authorList>
            <person name="Goeker M."/>
        </authorList>
    </citation>
    <scope>NUCLEOTIDE SEQUENCE [LARGE SCALE GENOMIC DNA]</scope>
    <source>
        <strain evidence="12 13">ATCC BAA-1881</strain>
    </source>
</reference>
<evidence type="ECO:0000256" key="7">
    <source>
        <dbReference type="ARBA" id="ARBA00022842"/>
    </source>
</evidence>
<dbReference type="Pfam" id="PF09296">
    <property type="entry name" value="NUDIX-like"/>
    <property type="match status" value="1"/>
</dbReference>
<evidence type="ECO:0000256" key="5">
    <source>
        <dbReference type="ARBA" id="ARBA00022723"/>
    </source>
</evidence>
<dbReference type="Gene3D" id="3.90.79.10">
    <property type="entry name" value="Nucleoside Triphosphate Pyrophosphohydrolase"/>
    <property type="match status" value="1"/>
</dbReference>
<keyword evidence="7" id="KW-0460">Magnesium</keyword>
<dbReference type="EMBL" id="QKUF01000002">
    <property type="protein sequence ID" value="PZW34420.1"/>
    <property type="molecule type" value="Genomic_DNA"/>
</dbReference>
<gene>
    <name evidence="12" type="ORF">EI42_01257</name>
</gene>
<dbReference type="InterPro" id="IPR050241">
    <property type="entry name" value="NAD-cap_RNA_hydrolase_NudC"/>
</dbReference>
<comment type="cofactor">
    <cofactor evidence="2">
        <name>Zn(2+)</name>
        <dbReference type="ChEBI" id="CHEBI:29105"/>
    </cofactor>
</comment>
<evidence type="ECO:0000256" key="10">
    <source>
        <dbReference type="RuleBase" id="RU003476"/>
    </source>
</evidence>
<dbReference type="Proteomes" id="UP000248806">
    <property type="component" value="Unassembled WGS sequence"/>
</dbReference>
<keyword evidence="6 10" id="KW-0378">Hydrolase</keyword>
<dbReference type="GO" id="GO:0019677">
    <property type="term" value="P:NAD+ catabolic process"/>
    <property type="evidence" value="ECO:0007669"/>
    <property type="project" value="TreeGrafter"/>
</dbReference>
<dbReference type="PRINTS" id="PR00502">
    <property type="entry name" value="NUDIXFAMILY"/>
</dbReference>
<name>A0A326UBF7_THEHA</name>
<evidence type="ECO:0000256" key="3">
    <source>
        <dbReference type="ARBA" id="ARBA00009595"/>
    </source>
</evidence>
<dbReference type="InterPro" id="IPR015797">
    <property type="entry name" value="NUDIX_hydrolase-like_dom_sf"/>
</dbReference>
<organism evidence="12 13">
    <name type="scientific">Thermosporothrix hazakensis</name>
    <dbReference type="NCBI Taxonomy" id="644383"/>
    <lineage>
        <taxon>Bacteria</taxon>
        <taxon>Bacillati</taxon>
        <taxon>Chloroflexota</taxon>
        <taxon>Ktedonobacteria</taxon>
        <taxon>Ktedonobacterales</taxon>
        <taxon>Thermosporotrichaceae</taxon>
        <taxon>Thermosporothrix</taxon>
    </lineage>
</organism>
<keyword evidence="5" id="KW-0479">Metal-binding</keyword>
<dbReference type="InterPro" id="IPR000086">
    <property type="entry name" value="NUDIX_hydrolase_dom"/>
</dbReference>
<protein>
    <recommendedName>
        <fullName evidence="4">NAD(+) diphosphatase</fullName>
        <ecNumber evidence="4">3.6.1.22</ecNumber>
    </recommendedName>
</protein>
<dbReference type="OrthoDB" id="9787476at2"/>
<dbReference type="InterPro" id="IPR020476">
    <property type="entry name" value="Nudix_hydrolase"/>
</dbReference>
<comment type="caution">
    <text evidence="12">The sequence shown here is derived from an EMBL/GenBank/DDBJ whole genome shotgun (WGS) entry which is preliminary data.</text>
</comment>
<evidence type="ECO:0000256" key="1">
    <source>
        <dbReference type="ARBA" id="ARBA00001946"/>
    </source>
</evidence>
<evidence type="ECO:0000256" key="9">
    <source>
        <dbReference type="ARBA" id="ARBA00023679"/>
    </source>
</evidence>
<dbReference type="Gene3D" id="3.90.79.20">
    <property type="match status" value="1"/>
</dbReference>
<evidence type="ECO:0000256" key="8">
    <source>
        <dbReference type="ARBA" id="ARBA00023027"/>
    </source>
</evidence>
<dbReference type="GO" id="GO:0006742">
    <property type="term" value="P:NADP+ catabolic process"/>
    <property type="evidence" value="ECO:0007669"/>
    <property type="project" value="TreeGrafter"/>
</dbReference>
<dbReference type="InterPro" id="IPR020084">
    <property type="entry name" value="NUDIX_hydrolase_CS"/>
</dbReference>
<dbReference type="InterPro" id="IPR049734">
    <property type="entry name" value="NudC-like_C"/>
</dbReference>
<dbReference type="Pfam" id="PF09297">
    <property type="entry name" value="Zn_ribbon_NUD"/>
    <property type="match status" value="1"/>
</dbReference>
<dbReference type="NCBIfam" id="NF001299">
    <property type="entry name" value="PRK00241.1"/>
    <property type="match status" value="1"/>
</dbReference>
<dbReference type="PANTHER" id="PTHR42904">
    <property type="entry name" value="NUDIX HYDROLASE, NUDC SUBFAMILY"/>
    <property type="match status" value="1"/>
</dbReference>